<dbReference type="EMBL" id="MCGO01000015">
    <property type="protein sequence ID" value="ORY46961.1"/>
    <property type="molecule type" value="Genomic_DNA"/>
</dbReference>
<feature type="compositionally biased region" description="Pro residues" evidence="1">
    <location>
        <begin position="93"/>
        <end position="102"/>
    </location>
</feature>
<organism evidence="2 3">
    <name type="scientific">Rhizoclosmatium globosum</name>
    <dbReference type="NCBI Taxonomy" id="329046"/>
    <lineage>
        <taxon>Eukaryota</taxon>
        <taxon>Fungi</taxon>
        <taxon>Fungi incertae sedis</taxon>
        <taxon>Chytridiomycota</taxon>
        <taxon>Chytridiomycota incertae sedis</taxon>
        <taxon>Chytridiomycetes</taxon>
        <taxon>Chytridiales</taxon>
        <taxon>Chytriomycetaceae</taxon>
        <taxon>Rhizoclosmatium</taxon>
    </lineage>
</organism>
<name>A0A1Y2CIU5_9FUNG</name>
<sequence>MSTDLASLLAQLQQTTNQTQLQTQTQTQTNVSINSAALSGLLGVFNQQQLQSQPQFNQLNQLNQSQIDVDLSIPQLAALPQSLAFSLAQQPLQPQPQPPPTLSFPGNPTLPSSFTGYNQDPPPPPRPSKFSPSILRSLADIAENPRVLATLRTLKFAQSQKEASLADQRSRILERHAKQRDQAHADEIMGKKVDTKAMEAMFQRDLREWEKYLSKEMAEMLKKQQIELEDLKIPFFWQTTNPTELALQKRVLDILIDCI</sequence>
<proteinExistence type="predicted"/>
<dbReference type="OrthoDB" id="21617at2759"/>
<accession>A0A1Y2CIU5</accession>
<dbReference type="STRING" id="329046.A0A1Y2CIU5"/>
<gene>
    <name evidence="2" type="ORF">BCR33DRAFT_715354</name>
</gene>
<keyword evidence="3" id="KW-1185">Reference proteome</keyword>
<evidence type="ECO:0000313" key="3">
    <source>
        <dbReference type="Proteomes" id="UP000193642"/>
    </source>
</evidence>
<evidence type="ECO:0000256" key="1">
    <source>
        <dbReference type="SAM" id="MobiDB-lite"/>
    </source>
</evidence>
<feature type="compositionally biased region" description="Polar residues" evidence="1">
    <location>
        <begin position="109"/>
        <end position="118"/>
    </location>
</feature>
<feature type="region of interest" description="Disordered" evidence="1">
    <location>
        <begin position="90"/>
        <end position="132"/>
    </location>
</feature>
<dbReference type="Proteomes" id="UP000193642">
    <property type="component" value="Unassembled WGS sequence"/>
</dbReference>
<evidence type="ECO:0000313" key="2">
    <source>
        <dbReference type="EMBL" id="ORY46961.1"/>
    </source>
</evidence>
<reference evidence="2 3" key="1">
    <citation type="submission" date="2016-07" db="EMBL/GenBank/DDBJ databases">
        <title>Pervasive Adenine N6-methylation of Active Genes in Fungi.</title>
        <authorList>
            <consortium name="DOE Joint Genome Institute"/>
            <person name="Mondo S.J."/>
            <person name="Dannebaum R.O."/>
            <person name="Kuo R.C."/>
            <person name="Labutti K."/>
            <person name="Haridas S."/>
            <person name="Kuo A."/>
            <person name="Salamov A."/>
            <person name="Ahrendt S.R."/>
            <person name="Lipzen A."/>
            <person name="Sullivan W."/>
            <person name="Andreopoulos W.B."/>
            <person name="Clum A."/>
            <person name="Lindquist E."/>
            <person name="Daum C."/>
            <person name="Ramamoorthy G.K."/>
            <person name="Gryganskyi A."/>
            <person name="Culley D."/>
            <person name="Magnuson J.K."/>
            <person name="James T.Y."/>
            <person name="O'Malley M.A."/>
            <person name="Stajich J.E."/>
            <person name="Spatafora J.W."/>
            <person name="Visel A."/>
            <person name="Grigoriev I.V."/>
        </authorList>
    </citation>
    <scope>NUCLEOTIDE SEQUENCE [LARGE SCALE GENOMIC DNA]</scope>
    <source>
        <strain evidence="2 3">JEL800</strain>
    </source>
</reference>
<protein>
    <submittedName>
        <fullName evidence="2">Uncharacterized protein</fullName>
    </submittedName>
</protein>
<dbReference type="AlphaFoldDB" id="A0A1Y2CIU5"/>
<comment type="caution">
    <text evidence="2">The sequence shown here is derived from an EMBL/GenBank/DDBJ whole genome shotgun (WGS) entry which is preliminary data.</text>
</comment>